<dbReference type="PANTHER" id="PTHR30327">
    <property type="entry name" value="UNCHARACTERIZED PROTEIN YQGE"/>
    <property type="match status" value="1"/>
</dbReference>
<dbReference type="Pfam" id="PF02622">
    <property type="entry name" value="DUF179"/>
    <property type="match status" value="1"/>
</dbReference>
<sequence length="186" mass="20328">MSLHSSLIGTLLIAAPHLTGEFVKSIILICGHDSKGAVGLIINKKVPALYLDDLLEQLNIPVTPSFPKKVPLFAGGEMDMGRGFVLHSNDYSHEQTTHINESISLTATLDVLNRIGAGTGPKQSLLALGYTNWEPGQLEQELKDNKWLWTACSDDLIFNDQDEKWQRLINQLSSHGGHLSLSGGQC</sequence>
<evidence type="ECO:0000256" key="2">
    <source>
        <dbReference type="HAMAP-Rule" id="MF_00758"/>
    </source>
</evidence>
<proteinExistence type="inferred from homology"/>
<dbReference type="EMBL" id="CP054719">
    <property type="protein sequence ID" value="QOL20157.1"/>
    <property type="molecule type" value="Genomic_DNA"/>
</dbReference>
<dbReference type="GO" id="GO:0005829">
    <property type="term" value="C:cytosol"/>
    <property type="evidence" value="ECO:0007669"/>
    <property type="project" value="TreeGrafter"/>
</dbReference>
<evidence type="ECO:0000313" key="3">
    <source>
        <dbReference type="EMBL" id="QOL20157.1"/>
    </source>
</evidence>
<accession>A0A7L9RU76</accession>
<protein>
    <recommendedName>
        <fullName evidence="2">UPF0301 protein CPBP_00938</fullName>
    </recommendedName>
</protein>
<evidence type="ECO:0000313" key="4">
    <source>
        <dbReference type="Proteomes" id="UP000594001"/>
    </source>
</evidence>
<comment type="similarity">
    <text evidence="1 2">Belongs to the UPF0301 (AlgH) family.</text>
</comment>
<keyword evidence="4" id="KW-1185">Reference proteome</keyword>
<dbReference type="InterPro" id="IPR003774">
    <property type="entry name" value="AlgH-like"/>
</dbReference>
<gene>
    <name evidence="3" type="ORF">CPBP_00938</name>
</gene>
<evidence type="ECO:0000256" key="1">
    <source>
        <dbReference type="ARBA" id="ARBA00009600"/>
    </source>
</evidence>
<dbReference type="PANTHER" id="PTHR30327:SF1">
    <property type="entry name" value="UPF0301 PROTEIN YQGE"/>
    <property type="match status" value="1"/>
</dbReference>
<organism evidence="3 4">
    <name type="scientific">Candidatus Bodocaedibacter vickermanii</name>
    <dbReference type="NCBI Taxonomy" id="2741701"/>
    <lineage>
        <taxon>Bacteria</taxon>
        <taxon>Pseudomonadati</taxon>
        <taxon>Pseudomonadota</taxon>
        <taxon>Alphaproteobacteria</taxon>
        <taxon>Holosporales</taxon>
        <taxon>Candidatus Paracaedibacteraceae</taxon>
        <taxon>Candidatus Bodocaedibacter</taxon>
    </lineage>
</organism>
<dbReference type="SUPFAM" id="SSF143456">
    <property type="entry name" value="VC0467-like"/>
    <property type="match status" value="1"/>
</dbReference>
<name>A0A7L9RU76_9PROT</name>
<dbReference type="KEGG" id="pbal:CPBP_00938"/>
<dbReference type="HAMAP" id="MF_00758">
    <property type="entry name" value="UPF0301"/>
    <property type="match status" value="1"/>
</dbReference>
<reference evidence="3 4" key="1">
    <citation type="submission" date="2020-06" db="EMBL/GenBank/DDBJ databases">
        <title>The endosymbiont of the kinetoplastid Bodo saltans is a Paracaedibacter-like alpha-proteobacterium possessing a putative toxin-antitoxin system.</title>
        <authorList>
            <person name="Midha S."/>
            <person name="Rigden D.J."/>
            <person name="Siozios S."/>
            <person name="Hurst G.D.D."/>
            <person name="Jackson A.P."/>
        </authorList>
    </citation>
    <scope>NUCLEOTIDE SEQUENCE [LARGE SCALE GENOMIC DNA]</scope>
    <source>
        <strain evidence="3">Lake Konstanz</strain>
    </source>
</reference>
<dbReference type="Gene3D" id="3.40.1740.10">
    <property type="entry name" value="VC0467-like"/>
    <property type="match status" value="1"/>
</dbReference>
<dbReference type="RefSeq" id="WP_350331711.1">
    <property type="nucleotide sequence ID" value="NZ_CP054719.1"/>
</dbReference>
<dbReference type="Proteomes" id="UP000594001">
    <property type="component" value="Chromosome"/>
</dbReference>
<dbReference type="AlphaFoldDB" id="A0A7L9RU76"/>